<dbReference type="EMBL" id="FMSP01000005">
    <property type="protein sequence ID" value="SCV69656.1"/>
    <property type="molecule type" value="Genomic_DNA"/>
</dbReference>
<keyword evidence="16" id="KW-1185">Reference proteome</keyword>
<evidence type="ECO:0000256" key="12">
    <source>
        <dbReference type="SAM" id="Coils"/>
    </source>
</evidence>
<dbReference type="GO" id="GO:0051315">
    <property type="term" value="P:attachment of mitotic spindle microtubules to kinetochore"/>
    <property type="evidence" value="ECO:0007669"/>
    <property type="project" value="InterPro"/>
</dbReference>
<dbReference type="PANTHER" id="PTHR10643">
    <property type="entry name" value="KINETOCHORE PROTEIN NDC80"/>
    <property type="match status" value="1"/>
</dbReference>
<keyword evidence="4" id="KW-0158">Chromosome</keyword>
<feature type="compositionally biased region" description="Low complexity" evidence="13">
    <location>
        <begin position="174"/>
        <end position="184"/>
    </location>
</feature>
<evidence type="ECO:0000259" key="14">
    <source>
        <dbReference type="Pfam" id="PF03801"/>
    </source>
</evidence>
<dbReference type="PANTHER" id="PTHR10643:SF2">
    <property type="entry name" value="KINETOCHORE PROTEIN NDC80 HOMOLOG"/>
    <property type="match status" value="1"/>
</dbReference>
<dbReference type="GO" id="GO:0051301">
    <property type="term" value="P:cell division"/>
    <property type="evidence" value="ECO:0007669"/>
    <property type="project" value="UniProtKB-KW"/>
</dbReference>
<dbReference type="InterPro" id="IPR005550">
    <property type="entry name" value="Kinetochore_Ndc80"/>
</dbReference>
<name>A0A238FF02_9BASI</name>
<dbReference type="InterPro" id="IPR055260">
    <property type="entry name" value="Ndc80_CH"/>
</dbReference>
<dbReference type="STRING" id="269621.A0A238FF02"/>
<evidence type="ECO:0000256" key="11">
    <source>
        <dbReference type="ARBA" id="ARBA00023328"/>
    </source>
</evidence>
<comment type="subcellular location">
    <subcellularLocation>
        <location evidence="2">Chromosome</location>
        <location evidence="2">Centromere</location>
        <location evidence="2">Kinetochore</location>
    </subcellularLocation>
    <subcellularLocation>
        <location evidence="1">Nucleus</location>
    </subcellularLocation>
</comment>
<evidence type="ECO:0000256" key="3">
    <source>
        <dbReference type="ARBA" id="ARBA00007050"/>
    </source>
</evidence>
<keyword evidence="10" id="KW-0131">Cell cycle</keyword>
<evidence type="ECO:0000256" key="4">
    <source>
        <dbReference type="ARBA" id="ARBA00022454"/>
    </source>
</evidence>
<gene>
    <name evidence="15" type="ORF">BQ2448_1050</name>
</gene>
<keyword evidence="7" id="KW-0995">Kinetochore</keyword>
<feature type="region of interest" description="Disordered" evidence="13">
    <location>
        <begin position="173"/>
        <end position="203"/>
    </location>
</feature>
<feature type="region of interest" description="Disordered" evidence="13">
    <location>
        <begin position="1"/>
        <end position="73"/>
    </location>
</feature>
<dbReference type="GO" id="GO:0031262">
    <property type="term" value="C:Ndc80 complex"/>
    <property type="evidence" value="ECO:0007669"/>
    <property type="project" value="InterPro"/>
</dbReference>
<keyword evidence="8 12" id="KW-0175">Coiled coil</keyword>
<dbReference type="Proteomes" id="UP000198372">
    <property type="component" value="Unassembled WGS sequence"/>
</dbReference>
<keyword evidence="9" id="KW-0539">Nucleus</keyword>
<accession>A0A238FF02</accession>
<evidence type="ECO:0000256" key="13">
    <source>
        <dbReference type="SAM" id="MobiDB-lite"/>
    </source>
</evidence>
<protein>
    <submittedName>
        <fullName evidence="15">BQ2448_1050 protein</fullName>
    </submittedName>
</protein>
<dbReference type="OrthoDB" id="7459479at2759"/>
<evidence type="ECO:0000256" key="1">
    <source>
        <dbReference type="ARBA" id="ARBA00004123"/>
    </source>
</evidence>
<dbReference type="Pfam" id="PF03801">
    <property type="entry name" value="Ndc80_HEC"/>
    <property type="match status" value="1"/>
</dbReference>
<evidence type="ECO:0000256" key="9">
    <source>
        <dbReference type="ARBA" id="ARBA00023242"/>
    </source>
</evidence>
<proteinExistence type="inferred from homology"/>
<comment type="similarity">
    <text evidence="3">Belongs to the NDC80/HEC1 family.</text>
</comment>
<dbReference type="AlphaFoldDB" id="A0A238FF02"/>
<evidence type="ECO:0000256" key="5">
    <source>
        <dbReference type="ARBA" id="ARBA00022618"/>
    </source>
</evidence>
<evidence type="ECO:0000256" key="10">
    <source>
        <dbReference type="ARBA" id="ARBA00023306"/>
    </source>
</evidence>
<dbReference type="GO" id="GO:0005634">
    <property type="term" value="C:nucleus"/>
    <property type="evidence" value="ECO:0007669"/>
    <property type="project" value="UniProtKB-SubCell"/>
</dbReference>
<keyword evidence="11" id="KW-0137">Centromere</keyword>
<reference evidence="16" key="1">
    <citation type="submission" date="2016-09" db="EMBL/GenBank/DDBJ databases">
        <authorList>
            <person name="Jeantristanb JTB J.-T."/>
            <person name="Ricardo R."/>
        </authorList>
    </citation>
    <scope>NUCLEOTIDE SEQUENCE [LARGE SCALE GENOMIC DNA]</scope>
</reference>
<feature type="compositionally biased region" description="Polar residues" evidence="13">
    <location>
        <begin position="25"/>
        <end position="47"/>
    </location>
</feature>
<evidence type="ECO:0000313" key="16">
    <source>
        <dbReference type="Proteomes" id="UP000198372"/>
    </source>
</evidence>
<sequence length="832" mass="91938">MDSRRRTLAASGTNPTQQGQQQQQPSSMIPTSTRKPTHASMRQSMLPSATTSTAGGASTTMTAGPRPSIAPSRSNSNLAMAARQSMLPISGANTNNNDAAAVSSQTSSWGGASQVFSQGHGGPPAATAPMTATRPGAYHVNPSLGSMSVGRPTAGMRGSSILANQHPALIAPNSARRSSSFRRSTIGNNPGGHPTSLSTPGGLKSVMTTMKPKVDPREAKKKSSETRKQWALEIVDFLLECQFAADEKMLLAPTGAQWQAIFKTLVFEFDPTITWEGKLFNDQVPIVLNEIGYPFPASITKSHLQSAGSSQSWPGMLAMMHWIVTTIKESEAAFNDSNEIKMPDFDAVLARGTTDEDRLVQHAWFDYVASAYPKFLVSDDFEADEEKNLFWERMDPVRRVQRDRLDELTKQYEELEREWNELQAHPVSLNLHFGAFRRVHPADLVTSRHSLASKDPLIELSAQVEGFKRDELTCRRWTDELTEKLTRYTSEHERVTQLIQQTVTANSNSLQEIASLEDQVKNQDMSQAEIAETNSECKRLDSTTRETRNKIVTTLKRVLEQEIEVERHLALAKRLAEEYSSIVGPLGLLRNDLTTNVALAGLLTGHEEVDFNQEISPASDNPAPDCTTYIKPALSEMKVKTKAELRKLQADEVTKEAEVKIKQVEESDQEEISKHLVDEEKRLVREMQALEEVRLFGIGARKGKYAVSADLFIDLGPPQSAANEFGTLNASIAALQSAVDELSSTMAQPFAQAEYRLEQRTLELSRVTKEASSRLQENSTKFEQALSRALGHKEHTVACISKGLEMVEEAKRTWIAPPVIKLEMRGANPLEV</sequence>
<organism evidence="15 16">
    <name type="scientific">Microbotryum intermedium</name>
    <dbReference type="NCBI Taxonomy" id="269621"/>
    <lineage>
        <taxon>Eukaryota</taxon>
        <taxon>Fungi</taxon>
        <taxon>Dikarya</taxon>
        <taxon>Basidiomycota</taxon>
        <taxon>Pucciniomycotina</taxon>
        <taxon>Microbotryomycetes</taxon>
        <taxon>Microbotryales</taxon>
        <taxon>Microbotryaceae</taxon>
        <taxon>Microbotryum</taxon>
    </lineage>
</organism>
<evidence type="ECO:0000256" key="8">
    <source>
        <dbReference type="ARBA" id="ARBA00023054"/>
    </source>
</evidence>
<evidence type="ECO:0000313" key="15">
    <source>
        <dbReference type="EMBL" id="SCV69656.1"/>
    </source>
</evidence>
<feature type="domain" description="Kinetochore protein Ndc80 CH" evidence="14">
    <location>
        <begin position="183"/>
        <end position="331"/>
    </location>
</feature>
<dbReference type="InterPro" id="IPR038273">
    <property type="entry name" value="Ndc80_sf"/>
</dbReference>
<evidence type="ECO:0000256" key="7">
    <source>
        <dbReference type="ARBA" id="ARBA00022838"/>
    </source>
</evidence>
<evidence type="ECO:0000256" key="6">
    <source>
        <dbReference type="ARBA" id="ARBA00022776"/>
    </source>
</evidence>
<dbReference type="Gene3D" id="1.10.418.30">
    <property type="entry name" value="Ncd80 complex, Ncd80 subunit"/>
    <property type="match status" value="1"/>
</dbReference>
<evidence type="ECO:0000256" key="2">
    <source>
        <dbReference type="ARBA" id="ARBA00004629"/>
    </source>
</evidence>
<feature type="compositionally biased region" description="Low complexity" evidence="13">
    <location>
        <begin position="48"/>
        <end position="64"/>
    </location>
</feature>
<keyword evidence="6" id="KW-0498">Mitosis</keyword>
<keyword evidence="5" id="KW-0132">Cell division</keyword>
<feature type="coiled-coil region" evidence="12">
    <location>
        <begin position="398"/>
        <end position="425"/>
    </location>
</feature>